<protein>
    <submittedName>
        <fullName evidence="2">Uncharacterized protein</fullName>
    </submittedName>
</protein>
<keyword evidence="1" id="KW-1133">Transmembrane helix</keyword>
<organism evidence="2">
    <name type="scientific">viral metagenome</name>
    <dbReference type="NCBI Taxonomy" id="1070528"/>
    <lineage>
        <taxon>unclassified sequences</taxon>
        <taxon>metagenomes</taxon>
        <taxon>organismal metagenomes</taxon>
    </lineage>
</organism>
<feature type="transmembrane region" description="Helical" evidence="1">
    <location>
        <begin position="27"/>
        <end position="49"/>
    </location>
</feature>
<sequence length="203" mass="21790">MENTMEMKSPLSMSSPDNLSNSSNKNVIIIVLVVLLLLSILGINILSMLGNLIQSVALIVGPFVTQVLSIFGYTLGTAIDKTENVVRTTTKTGIDILGGAVDDVAGLLKSGYSSSPLDSKLMSSDYKLKTPSADSTTSPIQKPISSTKTNWCLVGEYEGRRGCVEIGNEDKCLSGQIFPNRQSCLNPTFMQDVSPLKPITTRL</sequence>
<keyword evidence="1" id="KW-0812">Transmembrane</keyword>
<proteinExistence type="predicted"/>
<evidence type="ECO:0000313" key="2">
    <source>
        <dbReference type="EMBL" id="QHT74331.1"/>
    </source>
</evidence>
<accession>A0A6C0H1B1</accession>
<dbReference type="EMBL" id="MN739849">
    <property type="protein sequence ID" value="QHT74331.1"/>
    <property type="molecule type" value="Genomic_DNA"/>
</dbReference>
<name>A0A6C0H1B1_9ZZZZ</name>
<dbReference type="AlphaFoldDB" id="A0A6C0H1B1"/>
<feature type="transmembrane region" description="Helical" evidence="1">
    <location>
        <begin position="56"/>
        <end position="75"/>
    </location>
</feature>
<reference evidence="2" key="1">
    <citation type="journal article" date="2020" name="Nature">
        <title>Giant virus diversity and host interactions through global metagenomics.</title>
        <authorList>
            <person name="Schulz F."/>
            <person name="Roux S."/>
            <person name="Paez-Espino D."/>
            <person name="Jungbluth S."/>
            <person name="Walsh D.A."/>
            <person name="Denef V.J."/>
            <person name="McMahon K.D."/>
            <person name="Konstantinidis K.T."/>
            <person name="Eloe-Fadrosh E.A."/>
            <person name="Kyrpides N.C."/>
            <person name="Woyke T."/>
        </authorList>
    </citation>
    <scope>NUCLEOTIDE SEQUENCE</scope>
    <source>
        <strain evidence="2">GVMAG-M-3300023179-59</strain>
    </source>
</reference>
<keyword evidence="1" id="KW-0472">Membrane</keyword>
<evidence type="ECO:0000256" key="1">
    <source>
        <dbReference type="SAM" id="Phobius"/>
    </source>
</evidence>